<dbReference type="AlphaFoldDB" id="A0A8T2D7Z0"/>
<feature type="region of interest" description="Disordered" evidence="1">
    <location>
        <begin position="12"/>
        <end position="40"/>
    </location>
</feature>
<dbReference type="EMBL" id="JAEFBK010000005">
    <property type="protein sequence ID" value="KAG7606233.1"/>
    <property type="molecule type" value="Genomic_DNA"/>
</dbReference>
<reference evidence="2 3" key="1">
    <citation type="submission" date="2020-12" db="EMBL/GenBank/DDBJ databases">
        <title>Concerted genomic and epigenomic changes stabilize Arabidopsis allopolyploids.</title>
        <authorList>
            <person name="Chen Z."/>
        </authorList>
    </citation>
    <scope>NUCLEOTIDE SEQUENCE [LARGE SCALE GENOMIC DNA]</scope>
    <source>
        <strain evidence="2">Allo738</strain>
        <tissue evidence="2">Leaf</tissue>
    </source>
</reference>
<sequence length="266" mass="28422">MKEVLRNSLLDKGGRHFHMGGSSRPLSPTSQKEKKRQPTAVQLAEAAPERCSMNIWHCPALKFSMLSSTRFMSTLNDVRNSFGSPLSLTWSSLGTVLVARWIFEHISKTAHLNSAISASLVSPKTLARDANLSSLIASCLLKMVVDALKCVGERYTAGLPCTLLCGSRLVGRRLLGDVCSLFSCIGGEVLMIIPNAVPLGVGGSKGGATTILISVSFFGLVWLVGRNPQAISLPGTPTVEGELQLADLVSLYKTAQIINGVAKMKI</sequence>
<evidence type="ECO:0000256" key="1">
    <source>
        <dbReference type="SAM" id="MobiDB-lite"/>
    </source>
</evidence>
<keyword evidence="3" id="KW-1185">Reference proteome</keyword>
<protein>
    <submittedName>
        <fullName evidence="2">Uncharacterized protein</fullName>
    </submittedName>
</protein>
<evidence type="ECO:0000313" key="2">
    <source>
        <dbReference type="EMBL" id="KAG7606233.1"/>
    </source>
</evidence>
<evidence type="ECO:0000313" key="3">
    <source>
        <dbReference type="Proteomes" id="UP000694240"/>
    </source>
</evidence>
<dbReference type="Proteomes" id="UP000694240">
    <property type="component" value="Chromosome 5"/>
</dbReference>
<gene>
    <name evidence="2" type="ORF">ISN45_At05g051670</name>
</gene>
<accession>A0A8T2D7Z0</accession>
<proteinExistence type="predicted"/>
<organism evidence="2 3">
    <name type="scientific">Arabidopsis thaliana x Arabidopsis arenosa</name>
    <dbReference type="NCBI Taxonomy" id="1240361"/>
    <lineage>
        <taxon>Eukaryota</taxon>
        <taxon>Viridiplantae</taxon>
        <taxon>Streptophyta</taxon>
        <taxon>Embryophyta</taxon>
        <taxon>Tracheophyta</taxon>
        <taxon>Spermatophyta</taxon>
        <taxon>Magnoliopsida</taxon>
        <taxon>eudicotyledons</taxon>
        <taxon>Gunneridae</taxon>
        <taxon>Pentapetalae</taxon>
        <taxon>rosids</taxon>
        <taxon>malvids</taxon>
        <taxon>Brassicales</taxon>
        <taxon>Brassicaceae</taxon>
        <taxon>Camelineae</taxon>
        <taxon>Arabidopsis</taxon>
    </lineage>
</organism>
<name>A0A8T2D7Z0_9BRAS</name>
<comment type="caution">
    <text evidence="2">The sequence shown here is derived from an EMBL/GenBank/DDBJ whole genome shotgun (WGS) entry which is preliminary data.</text>
</comment>